<feature type="transmembrane region" description="Helical" evidence="8">
    <location>
        <begin position="70"/>
        <end position="88"/>
    </location>
</feature>
<evidence type="ECO:0000256" key="2">
    <source>
        <dbReference type="ARBA" id="ARBA00022475"/>
    </source>
</evidence>
<feature type="transmembrane region" description="Helical" evidence="8">
    <location>
        <begin position="123"/>
        <end position="141"/>
    </location>
</feature>
<keyword evidence="6 8" id="KW-0472">Membrane</keyword>
<comment type="subcellular location">
    <subcellularLocation>
        <location evidence="1">Cell membrane</location>
        <topology evidence="1">Multi-pass membrane protein</topology>
    </subcellularLocation>
</comment>
<feature type="binding site" evidence="7">
    <location>
        <position position="195"/>
    </location>
    <ligand>
        <name>Mg(2+)</name>
        <dbReference type="ChEBI" id="CHEBI:18420"/>
    </ligand>
</feature>
<keyword evidence="7" id="KW-0460">Magnesium</keyword>
<sequence length="335" mass="36175">MVFWLLLHFVIALAGTWMARQYAIRRDLIDHPGERRSHDVPTPRGGGVAIVIALLVAACVLAWRQPQQIVLVAGFAVGLLLVAGIGMVDDHRPLSPWLRLGVQAVAAALFSVAVAATWGNVPLAMLAFAAVLVLTNVWNFMDGINGIAATQAALVGLGLAFVLGGVWGWLALALVAACLGFLPFNFPRARIFLGDVGSGALGFALAALLTISMAGASALPQGLILLPFSAFLIDSGLTLLRRFVRGERWWTAHAQHAYQRWVAAGRTHTVVTVAYAAWTVAAWLLVWRLTLMSEQQMTIWCMLWFAATVGVWAWLQYLHQPLDGPRAAANGKDTE</sequence>
<keyword evidence="2" id="KW-1003">Cell membrane</keyword>
<evidence type="ECO:0000256" key="6">
    <source>
        <dbReference type="ARBA" id="ARBA00023136"/>
    </source>
</evidence>
<feature type="transmembrane region" description="Helical" evidence="8">
    <location>
        <begin position="261"/>
        <end position="285"/>
    </location>
</feature>
<comment type="cofactor">
    <cofactor evidence="7">
        <name>Mg(2+)</name>
        <dbReference type="ChEBI" id="CHEBI:18420"/>
    </cofactor>
</comment>
<reference evidence="9 10" key="1">
    <citation type="submission" date="2020-08" db="EMBL/GenBank/DDBJ databases">
        <title>Lysobacter sp. II4 sp. nov., isolated from soil.</title>
        <authorList>
            <person name="Woo C.Y."/>
            <person name="Kim J."/>
        </authorList>
    </citation>
    <scope>NUCLEOTIDE SEQUENCE [LARGE SCALE GENOMIC DNA]</scope>
    <source>
        <strain evidence="9 10">II4</strain>
    </source>
</reference>
<dbReference type="PANTHER" id="PTHR22926:SF3">
    <property type="entry name" value="UNDECAPRENYL-PHOSPHATE ALPHA-N-ACETYLGLUCOSAMINYL 1-PHOSPHATE TRANSFERASE"/>
    <property type="match status" value="1"/>
</dbReference>
<dbReference type="GO" id="GO:0044038">
    <property type="term" value="P:cell wall macromolecule biosynthetic process"/>
    <property type="evidence" value="ECO:0007669"/>
    <property type="project" value="TreeGrafter"/>
</dbReference>
<feature type="transmembrane region" description="Helical" evidence="8">
    <location>
        <begin position="196"/>
        <end position="216"/>
    </location>
</feature>
<evidence type="ECO:0000256" key="3">
    <source>
        <dbReference type="ARBA" id="ARBA00022679"/>
    </source>
</evidence>
<dbReference type="GO" id="GO:0071555">
    <property type="term" value="P:cell wall organization"/>
    <property type="evidence" value="ECO:0007669"/>
    <property type="project" value="TreeGrafter"/>
</dbReference>
<evidence type="ECO:0000256" key="4">
    <source>
        <dbReference type="ARBA" id="ARBA00022692"/>
    </source>
</evidence>
<dbReference type="GO" id="GO:0005886">
    <property type="term" value="C:plasma membrane"/>
    <property type="evidence" value="ECO:0007669"/>
    <property type="project" value="UniProtKB-SubCell"/>
</dbReference>
<feature type="transmembrane region" description="Helical" evidence="8">
    <location>
        <begin position="45"/>
        <end position="63"/>
    </location>
</feature>
<keyword evidence="3 9" id="KW-0808">Transferase</keyword>
<evidence type="ECO:0000256" key="8">
    <source>
        <dbReference type="SAM" id="Phobius"/>
    </source>
</evidence>
<feature type="binding site" evidence="7">
    <location>
        <position position="139"/>
    </location>
    <ligand>
        <name>Mg(2+)</name>
        <dbReference type="ChEBI" id="CHEBI:18420"/>
    </ligand>
</feature>
<dbReference type="GO" id="GO:0046872">
    <property type="term" value="F:metal ion binding"/>
    <property type="evidence" value="ECO:0007669"/>
    <property type="project" value="UniProtKB-KW"/>
</dbReference>
<evidence type="ECO:0000313" key="10">
    <source>
        <dbReference type="Proteomes" id="UP000516018"/>
    </source>
</evidence>
<protein>
    <submittedName>
        <fullName evidence="9">Glycosyltransferase family 4 protein</fullName>
    </submittedName>
</protein>
<feature type="transmembrane region" description="Helical" evidence="8">
    <location>
        <begin position="100"/>
        <end position="118"/>
    </location>
</feature>
<dbReference type="Pfam" id="PF00953">
    <property type="entry name" value="Glycos_transf_4"/>
    <property type="match status" value="1"/>
</dbReference>
<organism evidence="9 10">
    <name type="scientific">Agrilutibacter terrestris</name>
    <dbReference type="NCBI Taxonomy" id="2865112"/>
    <lineage>
        <taxon>Bacteria</taxon>
        <taxon>Pseudomonadati</taxon>
        <taxon>Pseudomonadota</taxon>
        <taxon>Gammaproteobacteria</taxon>
        <taxon>Lysobacterales</taxon>
        <taxon>Lysobacteraceae</taxon>
        <taxon>Agrilutibacter</taxon>
    </lineage>
</organism>
<dbReference type="KEGG" id="lsx:H8B22_14485"/>
<evidence type="ECO:0000256" key="5">
    <source>
        <dbReference type="ARBA" id="ARBA00022989"/>
    </source>
</evidence>
<dbReference type="RefSeq" id="WP_187712086.1">
    <property type="nucleotide sequence ID" value="NZ_CP060820.1"/>
</dbReference>
<evidence type="ECO:0000313" key="9">
    <source>
        <dbReference type="EMBL" id="QNP40646.1"/>
    </source>
</evidence>
<dbReference type="InterPro" id="IPR000715">
    <property type="entry name" value="Glycosyl_transferase_4"/>
</dbReference>
<accession>A0A7H0FX80</accession>
<dbReference type="GO" id="GO:0009103">
    <property type="term" value="P:lipopolysaccharide biosynthetic process"/>
    <property type="evidence" value="ECO:0007669"/>
    <property type="project" value="TreeGrafter"/>
</dbReference>
<dbReference type="PANTHER" id="PTHR22926">
    <property type="entry name" value="PHOSPHO-N-ACETYLMURAMOYL-PENTAPEPTIDE-TRANSFERASE"/>
    <property type="match status" value="1"/>
</dbReference>
<evidence type="ECO:0000256" key="1">
    <source>
        <dbReference type="ARBA" id="ARBA00004651"/>
    </source>
</evidence>
<keyword evidence="7" id="KW-0479">Metal-binding</keyword>
<dbReference type="AlphaFoldDB" id="A0A7H0FX80"/>
<dbReference type="CDD" id="cd06854">
    <property type="entry name" value="GT_WbpL_WbcO_like"/>
    <property type="match status" value="1"/>
</dbReference>
<feature type="transmembrane region" description="Helical" evidence="8">
    <location>
        <begin position="153"/>
        <end position="184"/>
    </location>
</feature>
<feature type="transmembrane region" description="Helical" evidence="8">
    <location>
        <begin position="222"/>
        <end position="240"/>
    </location>
</feature>
<gene>
    <name evidence="9" type="ORF">H8B22_14485</name>
</gene>
<dbReference type="GO" id="GO:0016780">
    <property type="term" value="F:phosphotransferase activity, for other substituted phosphate groups"/>
    <property type="evidence" value="ECO:0007669"/>
    <property type="project" value="InterPro"/>
</dbReference>
<keyword evidence="5 8" id="KW-1133">Transmembrane helix</keyword>
<proteinExistence type="predicted"/>
<dbReference type="Proteomes" id="UP000516018">
    <property type="component" value="Chromosome"/>
</dbReference>
<evidence type="ECO:0000256" key="7">
    <source>
        <dbReference type="PIRSR" id="PIRSR600715-1"/>
    </source>
</evidence>
<keyword evidence="4 8" id="KW-0812">Transmembrane</keyword>
<name>A0A7H0FX80_9GAMM</name>
<feature type="transmembrane region" description="Helical" evidence="8">
    <location>
        <begin position="297"/>
        <end position="315"/>
    </location>
</feature>
<keyword evidence="10" id="KW-1185">Reference proteome</keyword>
<dbReference type="EMBL" id="CP060820">
    <property type="protein sequence ID" value="QNP40646.1"/>
    <property type="molecule type" value="Genomic_DNA"/>
</dbReference>